<sequence length="340" mass="37406">MVISARQLLAVICLIASSHCIPIHDTSIEENGFMDHDSMHLDGSNHLDGRFDDYIVREVRKDNSKNTKIQPYLSIRSAPPVELSLPENSKYVLECSISGTPKPNIVWLKNDKFISQGDINASADESSFGQLGLSSVKSRLFLDCVTQADHGTTYTCMAVTKHERKYATTKLTVRPQSVPIESSAMSKELELFGNQNGIEMNKPSSSSSGGSSSDINTEYNPESALIGCMSKKSLVITADAATSSPARIYFWTETILESIGSDAIIHCHATGFPKPTHTWYDSENNKIVSNERMRILANGDLLISNVSFGDMGVYRCVASNQYGSDQLEKAFLYPTAPERD</sequence>
<feature type="region of interest" description="Disordered" evidence="2">
    <location>
        <begin position="196"/>
        <end position="216"/>
    </location>
</feature>
<evidence type="ECO:0000256" key="1">
    <source>
        <dbReference type="ARBA" id="ARBA00023319"/>
    </source>
</evidence>
<feature type="chain" id="PRO_5040242461" description="Ig-like domain-containing protein" evidence="3">
    <location>
        <begin position="21"/>
        <end position="340"/>
    </location>
</feature>
<evidence type="ECO:0000256" key="3">
    <source>
        <dbReference type="SAM" id="SignalP"/>
    </source>
</evidence>
<protein>
    <recommendedName>
        <fullName evidence="4">Ig-like domain-containing protein</fullName>
    </recommendedName>
</protein>
<comment type="caution">
    <text evidence="5">The sequence shown here is derived from an EMBL/GenBank/DDBJ whole genome shotgun (WGS) entry which is preliminary data.</text>
</comment>
<dbReference type="Pfam" id="PF07679">
    <property type="entry name" value="I-set"/>
    <property type="match status" value="2"/>
</dbReference>
<dbReference type="PANTHER" id="PTHR45080">
    <property type="entry name" value="CONTACTIN 5"/>
    <property type="match status" value="1"/>
</dbReference>
<keyword evidence="6" id="KW-1185">Reference proteome</keyword>
<dbReference type="GO" id="GO:0008046">
    <property type="term" value="F:axon guidance receptor activity"/>
    <property type="evidence" value="ECO:0007669"/>
    <property type="project" value="TreeGrafter"/>
</dbReference>
<dbReference type="InterPro" id="IPR013783">
    <property type="entry name" value="Ig-like_fold"/>
</dbReference>
<dbReference type="InterPro" id="IPR003599">
    <property type="entry name" value="Ig_sub"/>
</dbReference>
<keyword evidence="3" id="KW-0732">Signal</keyword>
<dbReference type="SUPFAM" id="SSF48726">
    <property type="entry name" value="Immunoglobulin"/>
    <property type="match status" value="2"/>
</dbReference>
<proteinExistence type="predicted"/>
<gene>
    <name evidence="5" type="ORF">RDWZM_001506</name>
</gene>
<organism evidence="5 6">
    <name type="scientific">Blomia tropicalis</name>
    <name type="common">Mite</name>
    <dbReference type="NCBI Taxonomy" id="40697"/>
    <lineage>
        <taxon>Eukaryota</taxon>
        <taxon>Metazoa</taxon>
        <taxon>Ecdysozoa</taxon>
        <taxon>Arthropoda</taxon>
        <taxon>Chelicerata</taxon>
        <taxon>Arachnida</taxon>
        <taxon>Acari</taxon>
        <taxon>Acariformes</taxon>
        <taxon>Sarcoptiformes</taxon>
        <taxon>Astigmata</taxon>
        <taxon>Glycyphagoidea</taxon>
        <taxon>Echimyopodidae</taxon>
        <taxon>Blomia</taxon>
    </lineage>
</organism>
<dbReference type="PANTHER" id="PTHR45080:SF32">
    <property type="entry name" value="MAM DOMAIN CONTAINING GLYCOSYLPHOSPHATIDYLINOSITOL ANCHOR 1"/>
    <property type="match status" value="1"/>
</dbReference>
<feature type="domain" description="Ig-like" evidence="4">
    <location>
        <begin position="71"/>
        <end position="172"/>
    </location>
</feature>
<dbReference type="PROSITE" id="PS50835">
    <property type="entry name" value="IG_LIKE"/>
    <property type="match status" value="2"/>
</dbReference>
<dbReference type="GO" id="GO:0007156">
    <property type="term" value="P:homophilic cell adhesion via plasma membrane adhesion molecules"/>
    <property type="evidence" value="ECO:0007669"/>
    <property type="project" value="TreeGrafter"/>
</dbReference>
<evidence type="ECO:0000256" key="2">
    <source>
        <dbReference type="SAM" id="MobiDB-lite"/>
    </source>
</evidence>
<accession>A0A9Q0MBU1</accession>
<dbReference type="GO" id="GO:0030424">
    <property type="term" value="C:axon"/>
    <property type="evidence" value="ECO:0007669"/>
    <property type="project" value="TreeGrafter"/>
</dbReference>
<evidence type="ECO:0000259" key="4">
    <source>
        <dbReference type="PROSITE" id="PS50835"/>
    </source>
</evidence>
<dbReference type="InterPro" id="IPR036179">
    <property type="entry name" value="Ig-like_dom_sf"/>
</dbReference>
<feature type="signal peptide" evidence="3">
    <location>
        <begin position="1"/>
        <end position="20"/>
    </location>
</feature>
<keyword evidence="1" id="KW-0393">Immunoglobulin domain</keyword>
<name>A0A9Q0MBU1_BLOTA</name>
<dbReference type="EMBL" id="JAPWDV010000001">
    <property type="protein sequence ID" value="KAJ6222961.1"/>
    <property type="molecule type" value="Genomic_DNA"/>
</dbReference>
<dbReference type="SMART" id="SM00408">
    <property type="entry name" value="IGc2"/>
    <property type="match status" value="2"/>
</dbReference>
<evidence type="ECO:0000313" key="5">
    <source>
        <dbReference type="EMBL" id="KAJ6222961.1"/>
    </source>
</evidence>
<dbReference type="InterPro" id="IPR050958">
    <property type="entry name" value="Cell_Adh-Cytoskel_Orgn"/>
</dbReference>
<dbReference type="OMA" id="WHERVAW"/>
<dbReference type="Proteomes" id="UP001142055">
    <property type="component" value="Chromosome 1"/>
</dbReference>
<dbReference type="InterPro" id="IPR007110">
    <property type="entry name" value="Ig-like_dom"/>
</dbReference>
<dbReference type="GO" id="GO:0043025">
    <property type="term" value="C:neuronal cell body"/>
    <property type="evidence" value="ECO:0007669"/>
    <property type="project" value="TreeGrafter"/>
</dbReference>
<feature type="domain" description="Ig-like" evidence="4">
    <location>
        <begin position="245"/>
        <end position="332"/>
    </location>
</feature>
<evidence type="ECO:0000313" key="6">
    <source>
        <dbReference type="Proteomes" id="UP001142055"/>
    </source>
</evidence>
<dbReference type="Gene3D" id="2.60.40.10">
    <property type="entry name" value="Immunoglobulins"/>
    <property type="match status" value="2"/>
</dbReference>
<dbReference type="SMART" id="SM00409">
    <property type="entry name" value="IG"/>
    <property type="match status" value="2"/>
</dbReference>
<feature type="compositionally biased region" description="Low complexity" evidence="2">
    <location>
        <begin position="204"/>
        <end position="213"/>
    </location>
</feature>
<dbReference type="AlphaFoldDB" id="A0A9Q0MBU1"/>
<dbReference type="GO" id="GO:0005886">
    <property type="term" value="C:plasma membrane"/>
    <property type="evidence" value="ECO:0007669"/>
    <property type="project" value="TreeGrafter"/>
</dbReference>
<reference evidence="5" key="1">
    <citation type="submission" date="2022-12" db="EMBL/GenBank/DDBJ databases">
        <title>Genome assemblies of Blomia tropicalis.</title>
        <authorList>
            <person name="Cui Y."/>
        </authorList>
    </citation>
    <scope>NUCLEOTIDE SEQUENCE</scope>
    <source>
        <tissue evidence="5">Adult mites</tissue>
    </source>
</reference>
<dbReference type="InterPro" id="IPR003598">
    <property type="entry name" value="Ig_sub2"/>
</dbReference>
<dbReference type="InterPro" id="IPR013098">
    <property type="entry name" value="Ig_I-set"/>
</dbReference>
<dbReference type="GO" id="GO:0050808">
    <property type="term" value="P:synapse organization"/>
    <property type="evidence" value="ECO:0007669"/>
    <property type="project" value="TreeGrafter"/>
</dbReference>